<gene>
    <name evidence="3" type="ORF">GO495_13720</name>
</gene>
<dbReference type="Gene3D" id="3.40.50.2300">
    <property type="match status" value="1"/>
</dbReference>
<feature type="modified residue" description="4-aspartylphosphate" evidence="1">
    <location>
        <position position="59"/>
    </location>
</feature>
<name>A0A6N8J948_9BACT</name>
<dbReference type="SMART" id="SM00448">
    <property type="entry name" value="REC"/>
    <property type="match status" value="1"/>
</dbReference>
<evidence type="ECO:0000259" key="2">
    <source>
        <dbReference type="PROSITE" id="PS50110"/>
    </source>
</evidence>
<dbReference type="InterPro" id="IPR052893">
    <property type="entry name" value="TCS_response_regulator"/>
</dbReference>
<dbReference type="PROSITE" id="PS50110">
    <property type="entry name" value="RESPONSE_REGULATORY"/>
    <property type="match status" value="1"/>
</dbReference>
<dbReference type="InterPro" id="IPR011006">
    <property type="entry name" value="CheY-like_superfamily"/>
</dbReference>
<dbReference type="AlphaFoldDB" id="A0A6N8J948"/>
<feature type="domain" description="Response regulatory" evidence="2">
    <location>
        <begin position="6"/>
        <end position="128"/>
    </location>
</feature>
<proteinExistence type="predicted"/>
<keyword evidence="4" id="KW-1185">Reference proteome</keyword>
<sequence>MNKNGPLVVIEDDEDDRELFTSVFNELGYSNEIVFFEDGQAALAYIQGEDIFPFLILSDINLPKLNGFELRKMVHTNEGLSSKCIPYLFFSTSVEKEAVYDAYTMSVQGFFKKPSSYEHLKSTIRIIIEYWRECYSPNHFEDL</sequence>
<dbReference type="InterPro" id="IPR001789">
    <property type="entry name" value="Sig_transdc_resp-reg_receiver"/>
</dbReference>
<comment type="caution">
    <text evidence="3">The sequence shown here is derived from an EMBL/GenBank/DDBJ whole genome shotgun (WGS) entry which is preliminary data.</text>
</comment>
<dbReference type="PANTHER" id="PTHR44520:SF2">
    <property type="entry name" value="RESPONSE REGULATOR RCP1"/>
    <property type="match status" value="1"/>
</dbReference>
<evidence type="ECO:0000256" key="1">
    <source>
        <dbReference type="PROSITE-ProRule" id="PRU00169"/>
    </source>
</evidence>
<accession>A0A6N8J948</accession>
<organism evidence="3 4">
    <name type="scientific">Chitinophaga oryziterrae</name>
    <dbReference type="NCBI Taxonomy" id="1031224"/>
    <lineage>
        <taxon>Bacteria</taxon>
        <taxon>Pseudomonadati</taxon>
        <taxon>Bacteroidota</taxon>
        <taxon>Chitinophagia</taxon>
        <taxon>Chitinophagales</taxon>
        <taxon>Chitinophagaceae</taxon>
        <taxon>Chitinophaga</taxon>
    </lineage>
</organism>
<dbReference type="EMBL" id="WRXO01000003">
    <property type="protein sequence ID" value="MVT41643.1"/>
    <property type="molecule type" value="Genomic_DNA"/>
</dbReference>
<dbReference type="Pfam" id="PF00072">
    <property type="entry name" value="Response_reg"/>
    <property type="match status" value="1"/>
</dbReference>
<dbReference type="Proteomes" id="UP000468388">
    <property type="component" value="Unassembled WGS sequence"/>
</dbReference>
<protein>
    <submittedName>
        <fullName evidence="3">Response regulator</fullName>
    </submittedName>
</protein>
<dbReference type="GO" id="GO:0000160">
    <property type="term" value="P:phosphorelay signal transduction system"/>
    <property type="evidence" value="ECO:0007669"/>
    <property type="project" value="InterPro"/>
</dbReference>
<dbReference type="OrthoDB" id="958614at2"/>
<evidence type="ECO:0000313" key="4">
    <source>
        <dbReference type="Proteomes" id="UP000468388"/>
    </source>
</evidence>
<dbReference type="PANTHER" id="PTHR44520">
    <property type="entry name" value="RESPONSE REGULATOR RCP1-RELATED"/>
    <property type="match status" value="1"/>
</dbReference>
<keyword evidence="1" id="KW-0597">Phosphoprotein</keyword>
<dbReference type="SUPFAM" id="SSF52172">
    <property type="entry name" value="CheY-like"/>
    <property type="match status" value="1"/>
</dbReference>
<evidence type="ECO:0000313" key="3">
    <source>
        <dbReference type="EMBL" id="MVT41643.1"/>
    </source>
</evidence>
<reference evidence="3 4" key="1">
    <citation type="submission" date="2019-12" db="EMBL/GenBank/DDBJ databases">
        <title>The draft genomic sequence of strain Chitinophaga oryziterrae JCM 16595.</title>
        <authorList>
            <person name="Zhang X."/>
        </authorList>
    </citation>
    <scope>NUCLEOTIDE SEQUENCE [LARGE SCALE GENOMIC DNA]</scope>
    <source>
        <strain evidence="3 4">JCM 16595</strain>
    </source>
</reference>
<dbReference type="RefSeq" id="WP_157300277.1">
    <property type="nucleotide sequence ID" value="NZ_BAAAZB010000006.1"/>
</dbReference>